<dbReference type="EMBL" id="JAENJH010000005">
    <property type="protein sequence ID" value="MBK1786752.1"/>
    <property type="molecule type" value="Genomic_DNA"/>
</dbReference>
<feature type="compositionally biased region" description="Basic and acidic residues" evidence="2">
    <location>
        <begin position="1"/>
        <end position="13"/>
    </location>
</feature>
<dbReference type="Pfam" id="PF02481">
    <property type="entry name" value="DNA_processg_A"/>
    <property type="match status" value="1"/>
</dbReference>
<evidence type="ECO:0000313" key="5">
    <source>
        <dbReference type="Proteomes" id="UP000635245"/>
    </source>
</evidence>
<dbReference type="AlphaFoldDB" id="A0A934QV06"/>
<evidence type="ECO:0000259" key="3">
    <source>
        <dbReference type="Pfam" id="PF02481"/>
    </source>
</evidence>
<evidence type="ECO:0000313" key="4">
    <source>
        <dbReference type="EMBL" id="MBK1786752.1"/>
    </source>
</evidence>
<proteinExistence type="inferred from homology"/>
<feature type="compositionally biased region" description="Basic and acidic residues" evidence="2">
    <location>
        <begin position="62"/>
        <end position="75"/>
    </location>
</feature>
<reference evidence="4" key="1">
    <citation type="submission" date="2020-12" db="EMBL/GenBank/DDBJ databases">
        <title>Prauserella sp. ASG 168, a novel actinomycete isolated from cave rock.</title>
        <authorList>
            <person name="Suriyachadkun C."/>
        </authorList>
    </citation>
    <scope>NUCLEOTIDE SEQUENCE</scope>
    <source>
        <strain evidence="4">ASG 168</strain>
    </source>
</reference>
<feature type="domain" description="Smf/DprA SLOG" evidence="3">
    <location>
        <begin position="168"/>
        <end position="391"/>
    </location>
</feature>
<comment type="caution">
    <text evidence="4">The sequence shown here is derived from an EMBL/GenBank/DDBJ whole genome shotgun (WGS) entry which is preliminary data.</text>
</comment>
<evidence type="ECO:0000256" key="2">
    <source>
        <dbReference type="SAM" id="MobiDB-lite"/>
    </source>
</evidence>
<feature type="compositionally biased region" description="Basic and acidic residues" evidence="2">
    <location>
        <begin position="85"/>
        <end position="94"/>
    </location>
</feature>
<dbReference type="Gene3D" id="3.40.50.450">
    <property type="match status" value="1"/>
</dbReference>
<keyword evidence="5" id="KW-1185">Reference proteome</keyword>
<feature type="region of interest" description="Disordered" evidence="2">
    <location>
        <begin position="1"/>
        <end position="94"/>
    </location>
</feature>
<dbReference type="InterPro" id="IPR003488">
    <property type="entry name" value="DprA"/>
</dbReference>
<feature type="region of interest" description="Disordered" evidence="2">
    <location>
        <begin position="394"/>
        <end position="415"/>
    </location>
</feature>
<dbReference type="PANTHER" id="PTHR43022">
    <property type="entry name" value="PROTEIN SMF"/>
    <property type="match status" value="1"/>
</dbReference>
<dbReference type="PANTHER" id="PTHR43022:SF1">
    <property type="entry name" value="PROTEIN SMF"/>
    <property type="match status" value="1"/>
</dbReference>
<sequence length="477" mass="49590">MRLRVPADTDLSARSDAPPGAQHSIPAHGCAEQVSTHSAPPGGPEPQHCAGAVAPELTSPRPRTDVDSESEHRESVSAPDTADPVQHEVRTRRGASAERLARAYLLRVAEPPAPALAAFVAEHGPVEAADLVRRGRAPEAVAQETSARRELDLAQRDLDEAAQHGARLVTPEDDEWPAWPLLSLDVATGRGAQGVAAPLALWVRGDACLDEAAQDAVAIVGARAATEYGENAAAELGYALADQDVPVFSGAAYGIDGAAHRGALTGQGTTVAALGCALDAGYPAGHTGLLDRMASRGGAVVSEYPPGTPPARHRFLVRNRLIAALTTGTVVVEAGRRSGARNTATTAGVLGKVVMAVPGPVGSALSVGCHELIRDAHATLVASVSDVLETVGRLGVGRPDGAPRPRRRTDGLGPQAIRVHEALGQRRGKSPEDIATESGVPLPRVRALLPALELDELSERCETGWRRSGKTREDAGR</sequence>
<name>A0A934QV06_9PSEU</name>
<protein>
    <submittedName>
        <fullName evidence="4">DNA-protecting protein DprA</fullName>
    </submittedName>
</protein>
<dbReference type="Proteomes" id="UP000635245">
    <property type="component" value="Unassembled WGS sequence"/>
</dbReference>
<dbReference type="InterPro" id="IPR057666">
    <property type="entry name" value="DrpA_SLOG"/>
</dbReference>
<gene>
    <name evidence="4" type="primary">dprA</name>
    <name evidence="4" type="ORF">JHE00_20705</name>
</gene>
<evidence type="ECO:0000256" key="1">
    <source>
        <dbReference type="ARBA" id="ARBA00006525"/>
    </source>
</evidence>
<comment type="similarity">
    <text evidence="1">Belongs to the DprA/Smf family.</text>
</comment>
<dbReference type="SUPFAM" id="SSF102405">
    <property type="entry name" value="MCP/YpsA-like"/>
    <property type="match status" value="1"/>
</dbReference>
<organism evidence="4 5">
    <name type="scientific">Prauserella cavernicola</name>
    <dbReference type="NCBI Taxonomy" id="2800127"/>
    <lineage>
        <taxon>Bacteria</taxon>
        <taxon>Bacillati</taxon>
        <taxon>Actinomycetota</taxon>
        <taxon>Actinomycetes</taxon>
        <taxon>Pseudonocardiales</taxon>
        <taxon>Pseudonocardiaceae</taxon>
        <taxon>Prauserella</taxon>
    </lineage>
</organism>
<dbReference type="NCBIfam" id="TIGR00732">
    <property type="entry name" value="dprA"/>
    <property type="match status" value="1"/>
</dbReference>
<accession>A0A934QV06</accession>
<dbReference type="GO" id="GO:0009294">
    <property type="term" value="P:DNA-mediated transformation"/>
    <property type="evidence" value="ECO:0007669"/>
    <property type="project" value="InterPro"/>
</dbReference>